<name>A0ABX9C2Z6_9BURK</name>
<evidence type="ECO:0000313" key="1">
    <source>
        <dbReference type="EMBL" id="RAM64712.1"/>
    </source>
</evidence>
<protein>
    <submittedName>
        <fullName evidence="1">Uncharacterized protein</fullName>
    </submittedName>
</protein>
<organism evidence="1 2">
    <name type="scientific">Herbaspirillum rubrisubalbicans</name>
    <dbReference type="NCBI Taxonomy" id="80842"/>
    <lineage>
        <taxon>Bacteria</taxon>
        <taxon>Pseudomonadati</taxon>
        <taxon>Pseudomonadota</taxon>
        <taxon>Betaproteobacteria</taxon>
        <taxon>Burkholderiales</taxon>
        <taxon>Oxalobacteraceae</taxon>
        <taxon>Herbaspirillum</taxon>
    </lineage>
</organism>
<sequence length="73" mass="7695">MSLSIPFIRLTIDPLHAASQSDMIVDSKGDARMDQQEVAGLIVLFSIVAALVEAIGSGKGEHNGIKRCVGSKT</sequence>
<gene>
    <name evidence="1" type="ORF">RB24_10990</name>
</gene>
<reference evidence="1 2" key="1">
    <citation type="submission" date="2014-12" db="EMBL/GenBank/DDBJ databases">
        <title>Complete genome sequence of Herbaspirillum rubrisubalbicans Os38.</title>
        <authorList>
            <person name="Chen M."/>
            <person name="An Q."/>
        </authorList>
    </citation>
    <scope>NUCLEOTIDE SEQUENCE [LARGE SCALE GENOMIC DNA]</scope>
    <source>
        <strain evidence="1 2">Os38</strain>
    </source>
</reference>
<proteinExistence type="predicted"/>
<dbReference type="EMBL" id="JUGD01000012">
    <property type="protein sequence ID" value="RAM64712.1"/>
    <property type="molecule type" value="Genomic_DNA"/>
</dbReference>
<dbReference type="Proteomes" id="UP000248631">
    <property type="component" value="Unassembled WGS sequence"/>
</dbReference>
<accession>A0ABX9C2Z6</accession>
<keyword evidence="2" id="KW-1185">Reference proteome</keyword>
<evidence type="ECO:0000313" key="2">
    <source>
        <dbReference type="Proteomes" id="UP000248631"/>
    </source>
</evidence>
<comment type="caution">
    <text evidence="1">The sequence shown here is derived from an EMBL/GenBank/DDBJ whole genome shotgun (WGS) entry which is preliminary data.</text>
</comment>